<keyword evidence="2" id="KW-1185">Reference proteome</keyword>
<dbReference type="AlphaFoldDB" id="A0A3M7QZR6"/>
<evidence type="ECO:0000313" key="1">
    <source>
        <dbReference type="EMBL" id="RNA16832.1"/>
    </source>
</evidence>
<organism evidence="1 2">
    <name type="scientific">Brachionus plicatilis</name>
    <name type="common">Marine rotifer</name>
    <name type="synonym">Brachionus muelleri</name>
    <dbReference type="NCBI Taxonomy" id="10195"/>
    <lineage>
        <taxon>Eukaryota</taxon>
        <taxon>Metazoa</taxon>
        <taxon>Spiralia</taxon>
        <taxon>Gnathifera</taxon>
        <taxon>Rotifera</taxon>
        <taxon>Eurotatoria</taxon>
        <taxon>Monogononta</taxon>
        <taxon>Pseudotrocha</taxon>
        <taxon>Ploima</taxon>
        <taxon>Brachionidae</taxon>
        <taxon>Brachionus</taxon>
    </lineage>
</organism>
<gene>
    <name evidence="1" type="ORF">BpHYR1_033276</name>
</gene>
<proteinExistence type="predicted"/>
<reference evidence="1 2" key="1">
    <citation type="journal article" date="2018" name="Sci. Rep.">
        <title>Genomic signatures of local adaptation to the degree of environmental predictability in rotifers.</title>
        <authorList>
            <person name="Franch-Gras L."/>
            <person name="Hahn C."/>
            <person name="Garcia-Roger E.M."/>
            <person name="Carmona M.J."/>
            <person name="Serra M."/>
            <person name="Gomez A."/>
        </authorList>
    </citation>
    <scope>NUCLEOTIDE SEQUENCE [LARGE SCALE GENOMIC DNA]</scope>
    <source>
        <strain evidence="1">HYR1</strain>
    </source>
</reference>
<comment type="caution">
    <text evidence="1">The sequence shown here is derived from an EMBL/GenBank/DDBJ whole genome shotgun (WGS) entry which is preliminary data.</text>
</comment>
<dbReference type="Proteomes" id="UP000276133">
    <property type="component" value="Unassembled WGS sequence"/>
</dbReference>
<dbReference type="EMBL" id="REGN01004612">
    <property type="protein sequence ID" value="RNA16832.1"/>
    <property type="molecule type" value="Genomic_DNA"/>
</dbReference>
<name>A0A3M7QZR6_BRAPC</name>
<sequence length="126" mass="14710">MCNICCFTVSRILQNCTSLQTSAHRETTIFKNKNASLIQLNNLNYYKNNLELRFFILINKENVRMRFLIYKFILMLIYKNGNDRYNMASLHLIGHGKTVSLFLQHPTHPKKHPFSRLVGHGSPPNT</sequence>
<accession>A0A3M7QZR6</accession>
<protein>
    <submittedName>
        <fullName evidence="1">Uncharacterized protein</fullName>
    </submittedName>
</protein>
<evidence type="ECO:0000313" key="2">
    <source>
        <dbReference type="Proteomes" id="UP000276133"/>
    </source>
</evidence>